<dbReference type="AlphaFoldDB" id="A0A9P8PPD8"/>
<evidence type="ECO:0000259" key="5">
    <source>
        <dbReference type="Pfam" id="PF07393"/>
    </source>
</evidence>
<dbReference type="PANTHER" id="PTHR12100:SF0">
    <property type="entry name" value="EXOCYST COMPLEX COMPONENT 5"/>
    <property type="match status" value="1"/>
</dbReference>
<sequence>MYNFGQTGRQLSTTNIQAFSKDNLSVYEFVEELSKDHSNKSREVNSLQHLDPKPFIRTFESTLRELNKLSLEASARQTALEKEVSKYELDHSRNILSLSSRTESVKSQFKKLDDEISSVNSTINPLTEELTRTLNSKERSIATIKLIQIYTSFYHTGNSNQLDHLAAGNIDDKRTCATTVAQLLTLSSKLSSDDFENSIKTHELIQKYSEIMETSLLEDFNNEYKQDNFPKMKEIADILTGYNGGDTVIKNFVNQHTFFLNTDENEQELEDRLNDEKFWDILSDPITHDGLPVDYSARFYKKIKNVIQDETIIILEVFENPIPVLILFIQRIFIQQIQSRMESLLKISYSTSTLAYLRTLHSLYISTGDFTRELTTFFHNHLKENHNIEELITLLDQSYNDAFIQHLGDSKYLELEKKTLESIFYTITSNFETLNESKINKKLSSRIDQSNNIMDDVYEYEKLNRRSRVGQFKNFMRHQLDRSNSFKRSSLQSSNNEDFSSGHNEEFKLNINEVELLLKSTVESLSRMMELNPLNTAENGLEIFEILLIGLGKSYVDIGLEISYNELHNQDYRLDYVNFDYLDNVAQSSEILLLISTCIRTIVLPSSNNSPQIRQRIINLTNGYVSRVELSINIIAKDTLNLFQEKIIHSLSKQKKKDFLPKIGELSSETTIACESLTSFLEDSIDQIKLYLNGSNLTQLLNEIGNFTFTQLFAHFQNFQINSTGGIIATTDIISYQSTIETWNIPELTKKFQLLREIANLFTVQPDLINSLTKDGQLVTVKPYILRQFIQKRSDYSNSDSYLNRLVGKKP</sequence>
<evidence type="ECO:0000313" key="7">
    <source>
        <dbReference type="EMBL" id="KAH3674894.1"/>
    </source>
</evidence>
<dbReference type="OrthoDB" id="125856at2759"/>
<proteinExistence type="inferred from homology"/>
<comment type="caution">
    <text evidence="7">The sequence shown here is derived from an EMBL/GenBank/DDBJ whole genome shotgun (WGS) entry which is preliminary data.</text>
</comment>
<gene>
    <name evidence="7" type="ORF">WICMUC_002967</name>
</gene>
<dbReference type="EMBL" id="JAEUBF010000791">
    <property type="protein sequence ID" value="KAH3674894.1"/>
    <property type="molecule type" value="Genomic_DNA"/>
</dbReference>
<feature type="domain" description="Exocyst complex component Sec10-like alpha-helical bundle" evidence="5">
    <location>
        <begin position="176"/>
        <end position="799"/>
    </location>
</feature>
<protein>
    <recommendedName>
        <fullName evidence="9">Exocyst complex component Sec10</fullName>
    </recommendedName>
</protein>
<feature type="domain" description="Exocyst complex component Sec10 N-terminal" evidence="6">
    <location>
        <begin position="52"/>
        <end position="165"/>
    </location>
</feature>
<keyword evidence="8" id="KW-1185">Reference proteome</keyword>
<reference evidence="7" key="2">
    <citation type="submission" date="2021-01" db="EMBL/GenBank/DDBJ databases">
        <authorList>
            <person name="Schikora-Tamarit M.A."/>
        </authorList>
    </citation>
    <scope>NUCLEOTIDE SEQUENCE</scope>
    <source>
        <strain evidence="7">CBS6341</strain>
    </source>
</reference>
<name>A0A9P8PPD8_9ASCO</name>
<keyword evidence="3" id="KW-0268">Exocytosis</keyword>
<evidence type="ECO:0000256" key="2">
    <source>
        <dbReference type="ARBA" id="ARBA00022448"/>
    </source>
</evidence>
<reference evidence="7" key="1">
    <citation type="journal article" date="2021" name="Open Biol.">
        <title>Shared evolutionary footprints suggest mitochondrial oxidative damage underlies multiple complex I losses in fungi.</title>
        <authorList>
            <person name="Schikora-Tamarit M.A."/>
            <person name="Marcet-Houben M."/>
            <person name="Nosek J."/>
            <person name="Gabaldon T."/>
        </authorList>
    </citation>
    <scope>NUCLEOTIDE SEQUENCE</scope>
    <source>
        <strain evidence="7">CBS6341</strain>
    </source>
</reference>
<dbReference type="Proteomes" id="UP000769528">
    <property type="component" value="Unassembled WGS sequence"/>
</dbReference>
<evidence type="ECO:0008006" key="9">
    <source>
        <dbReference type="Google" id="ProtNLM"/>
    </source>
</evidence>
<dbReference type="InterPro" id="IPR048627">
    <property type="entry name" value="Sec10_HB"/>
</dbReference>
<evidence type="ECO:0000259" key="6">
    <source>
        <dbReference type="Pfam" id="PF20667"/>
    </source>
</evidence>
<organism evidence="7 8">
    <name type="scientific">Wickerhamomyces mucosus</name>
    <dbReference type="NCBI Taxonomy" id="1378264"/>
    <lineage>
        <taxon>Eukaryota</taxon>
        <taxon>Fungi</taxon>
        <taxon>Dikarya</taxon>
        <taxon>Ascomycota</taxon>
        <taxon>Saccharomycotina</taxon>
        <taxon>Saccharomycetes</taxon>
        <taxon>Phaffomycetales</taxon>
        <taxon>Wickerhamomycetaceae</taxon>
        <taxon>Wickerhamomyces</taxon>
    </lineage>
</organism>
<dbReference type="InterPro" id="IPR009976">
    <property type="entry name" value="Sec10-like"/>
</dbReference>
<evidence type="ECO:0000256" key="4">
    <source>
        <dbReference type="ARBA" id="ARBA00023054"/>
    </source>
</evidence>
<evidence type="ECO:0000256" key="3">
    <source>
        <dbReference type="ARBA" id="ARBA00022483"/>
    </source>
</evidence>
<dbReference type="Pfam" id="PF20667">
    <property type="entry name" value="Sec10_N"/>
    <property type="match status" value="1"/>
</dbReference>
<keyword evidence="2" id="KW-0813">Transport</keyword>
<dbReference type="PANTHER" id="PTHR12100">
    <property type="entry name" value="SEC10"/>
    <property type="match status" value="1"/>
</dbReference>
<evidence type="ECO:0000256" key="1">
    <source>
        <dbReference type="ARBA" id="ARBA00006572"/>
    </source>
</evidence>
<dbReference type="InterPro" id="IPR048625">
    <property type="entry name" value="Sec10_N"/>
</dbReference>
<dbReference type="Pfam" id="PF07393">
    <property type="entry name" value="Sec10_HB"/>
    <property type="match status" value="1"/>
</dbReference>
<dbReference type="GO" id="GO:0000145">
    <property type="term" value="C:exocyst"/>
    <property type="evidence" value="ECO:0007669"/>
    <property type="project" value="TreeGrafter"/>
</dbReference>
<dbReference type="GO" id="GO:0006887">
    <property type="term" value="P:exocytosis"/>
    <property type="evidence" value="ECO:0007669"/>
    <property type="project" value="UniProtKB-KW"/>
</dbReference>
<dbReference type="GO" id="GO:0006893">
    <property type="term" value="P:Golgi to plasma membrane transport"/>
    <property type="evidence" value="ECO:0007669"/>
    <property type="project" value="TreeGrafter"/>
</dbReference>
<evidence type="ECO:0000313" key="8">
    <source>
        <dbReference type="Proteomes" id="UP000769528"/>
    </source>
</evidence>
<keyword evidence="4" id="KW-0175">Coiled coil</keyword>
<accession>A0A9P8PPD8</accession>
<comment type="similarity">
    <text evidence="1">Belongs to the SEC10 family.</text>
</comment>